<dbReference type="Proteomes" id="UP000235145">
    <property type="component" value="Unassembled WGS sequence"/>
</dbReference>
<gene>
    <name evidence="1" type="ORF">LSAT_V11C800409070</name>
</gene>
<reference evidence="1 2" key="1">
    <citation type="journal article" date="2017" name="Nat. Commun.">
        <title>Genome assembly with in vitro proximity ligation data and whole-genome triplication in lettuce.</title>
        <authorList>
            <person name="Reyes-Chin-Wo S."/>
            <person name="Wang Z."/>
            <person name="Yang X."/>
            <person name="Kozik A."/>
            <person name="Arikit S."/>
            <person name="Song C."/>
            <person name="Xia L."/>
            <person name="Froenicke L."/>
            <person name="Lavelle D.O."/>
            <person name="Truco M.J."/>
            <person name="Xia R."/>
            <person name="Zhu S."/>
            <person name="Xu C."/>
            <person name="Xu H."/>
            <person name="Xu X."/>
            <person name="Cox K."/>
            <person name="Korf I."/>
            <person name="Meyers B.C."/>
            <person name="Michelmore R.W."/>
        </authorList>
    </citation>
    <scope>NUCLEOTIDE SEQUENCE [LARGE SCALE GENOMIC DNA]</scope>
    <source>
        <strain evidence="2">cv. Salinas</strain>
        <tissue evidence="1">Seedlings</tissue>
    </source>
</reference>
<proteinExistence type="predicted"/>
<protein>
    <recommendedName>
        <fullName evidence="3">Reverse transcriptase Ty1/copia-type domain-containing protein</fullName>
    </recommendedName>
</protein>
<dbReference type="PANTHER" id="PTHR11439">
    <property type="entry name" value="GAG-POL-RELATED RETROTRANSPOSON"/>
    <property type="match status" value="1"/>
</dbReference>
<name>A0A9R1URW3_LACSA</name>
<organism evidence="1 2">
    <name type="scientific">Lactuca sativa</name>
    <name type="common">Garden lettuce</name>
    <dbReference type="NCBI Taxonomy" id="4236"/>
    <lineage>
        <taxon>Eukaryota</taxon>
        <taxon>Viridiplantae</taxon>
        <taxon>Streptophyta</taxon>
        <taxon>Embryophyta</taxon>
        <taxon>Tracheophyta</taxon>
        <taxon>Spermatophyta</taxon>
        <taxon>Magnoliopsida</taxon>
        <taxon>eudicotyledons</taxon>
        <taxon>Gunneridae</taxon>
        <taxon>Pentapetalae</taxon>
        <taxon>asterids</taxon>
        <taxon>campanulids</taxon>
        <taxon>Asterales</taxon>
        <taxon>Asteraceae</taxon>
        <taxon>Cichorioideae</taxon>
        <taxon>Cichorieae</taxon>
        <taxon>Lactucinae</taxon>
        <taxon>Lactuca</taxon>
    </lineage>
</organism>
<evidence type="ECO:0008006" key="3">
    <source>
        <dbReference type="Google" id="ProtNLM"/>
    </source>
</evidence>
<keyword evidence="2" id="KW-1185">Reference proteome</keyword>
<accession>A0A9R1URW3</accession>
<dbReference type="AlphaFoldDB" id="A0A9R1URW3"/>
<dbReference type="PANTHER" id="PTHR11439:SF515">
    <property type="entry name" value="GAG-POL POLYPROTEIN"/>
    <property type="match status" value="1"/>
</dbReference>
<evidence type="ECO:0000313" key="1">
    <source>
        <dbReference type="EMBL" id="KAJ0192590.1"/>
    </source>
</evidence>
<comment type="caution">
    <text evidence="1">The sequence shown here is derived from an EMBL/GenBank/DDBJ whole genome shotgun (WGS) entry which is preliminary data.</text>
</comment>
<sequence length="147" mass="16224">MEPRSSLKKDEEGELVNATDYGKLIGSLRYLTNTRPDLSYSVGVMSRYIEAPKLCHLKALNKILRYVKATKDFGLVYKTGGDKKIVGFSENSHGTDLDDRKGTIGTNFFSSGKVVTWSSQKQQTVALSSCEAEFMAATEAACQALWL</sequence>
<evidence type="ECO:0000313" key="2">
    <source>
        <dbReference type="Proteomes" id="UP000235145"/>
    </source>
</evidence>
<dbReference type="EMBL" id="NBSK02000008">
    <property type="protein sequence ID" value="KAJ0192590.1"/>
    <property type="molecule type" value="Genomic_DNA"/>
</dbReference>
<dbReference type="CDD" id="cd09272">
    <property type="entry name" value="RNase_HI_RT_Ty1"/>
    <property type="match status" value="1"/>
</dbReference>